<feature type="region of interest" description="Disordered" evidence="7">
    <location>
        <begin position="1"/>
        <end position="22"/>
    </location>
</feature>
<dbReference type="OrthoDB" id="9834376at2759"/>
<accession>A0A0V0QWR0</accession>
<organism evidence="8 9">
    <name type="scientific">Pseudocohnilembus persalinus</name>
    <name type="common">Ciliate</name>
    <dbReference type="NCBI Taxonomy" id="266149"/>
    <lineage>
        <taxon>Eukaryota</taxon>
        <taxon>Sar</taxon>
        <taxon>Alveolata</taxon>
        <taxon>Ciliophora</taxon>
        <taxon>Intramacronucleata</taxon>
        <taxon>Oligohymenophorea</taxon>
        <taxon>Scuticociliatia</taxon>
        <taxon>Philasterida</taxon>
        <taxon>Pseudocohnilembidae</taxon>
        <taxon>Pseudocohnilembus</taxon>
    </lineage>
</organism>
<dbReference type="FunCoup" id="A0A0V0QWR0">
    <property type="interactions" value="346"/>
</dbReference>
<evidence type="ECO:0000256" key="2">
    <source>
        <dbReference type="ARBA" id="ARBA00022490"/>
    </source>
</evidence>
<dbReference type="GO" id="GO:0006412">
    <property type="term" value="P:translation"/>
    <property type="evidence" value="ECO:0007669"/>
    <property type="project" value="UniProtKB-UniRule"/>
</dbReference>
<feature type="compositionally biased region" description="Basic residues" evidence="7">
    <location>
        <begin position="1"/>
        <end position="18"/>
    </location>
</feature>
<name>A0A0V0QWR0_PSEPJ</name>
<evidence type="ECO:0000256" key="7">
    <source>
        <dbReference type="SAM" id="MobiDB-lite"/>
    </source>
</evidence>
<sequence length="262" mass="29960">MAQGKNKRLTKGKKGKNKKTIDPLSRKEWYNLKAPVPFENKSFGYTPVTKSYGTRIASDHVKGRVIESSLADLAIKQDTRAWRKIKLIIDDVEGMNAKTTFYGMDITRDKLCSMVRKWQSIVEAFVDCKTADGYVLRVFLIAFSERREGQKAKTSYIKGSQEKEIRKKMTTILTQELAKLNINEAVKHLYGEAYTEKIHKATKFIYPLKDITIRKVKALRRPKIDAVKLNEMYTHPKNTGRAAAQVVEGENAENKLTAELQK</sequence>
<keyword evidence="3 5" id="KW-0689">Ribosomal protein</keyword>
<dbReference type="OMA" id="TRFKGHE"/>
<dbReference type="InterPro" id="IPR027500">
    <property type="entry name" value="Ribosomal_eS1_euk"/>
</dbReference>
<gene>
    <name evidence="8" type="ORF">PPERSA_13088</name>
</gene>
<comment type="subcellular location">
    <subcellularLocation>
        <location evidence="1 5">Cytoplasm</location>
    </subcellularLocation>
</comment>
<keyword evidence="4 5" id="KW-0687">Ribonucleoprotein</keyword>
<evidence type="ECO:0000313" key="8">
    <source>
        <dbReference type="EMBL" id="KRX06609.1"/>
    </source>
</evidence>
<evidence type="ECO:0000256" key="3">
    <source>
        <dbReference type="ARBA" id="ARBA00022980"/>
    </source>
</evidence>
<keyword evidence="9" id="KW-1185">Reference proteome</keyword>
<dbReference type="PANTHER" id="PTHR11830">
    <property type="entry name" value="40S RIBOSOMAL PROTEIN S3A"/>
    <property type="match status" value="1"/>
</dbReference>
<dbReference type="GO" id="GO:0003735">
    <property type="term" value="F:structural constituent of ribosome"/>
    <property type="evidence" value="ECO:0007669"/>
    <property type="project" value="UniProtKB-UniRule"/>
</dbReference>
<keyword evidence="2 5" id="KW-0963">Cytoplasm</keyword>
<dbReference type="InParanoid" id="A0A0V0QWR0"/>
<feature type="initiator methionine" description="Removed" evidence="5">
    <location>
        <position position="1"/>
    </location>
</feature>
<comment type="subunit">
    <text evidence="5">Component of the small ribosomal subunit. Mature ribosomes consist of a small (40S) and a large (60S) subunit. The 40S subunit contains about 33 different proteins and 1 molecule of RNA (18S). The 60S subunit contains about 49 different proteins and 3 molecules of RNA (25S, 5.8S and 5S).</text>
</comment>
<dbReference type="Proteomes" id="UP000054937">
    <property type="component" value="Unassembled WGS sequence"/>
</dbReference>
<dbReference type="Pfam" id="PF01015">
    <property type="entry name" value="Ribosomal_S3Ae"/>
    <property type="match status" value="1"/>
</dbReference>
<dbReference type="PROSITE" id="PS01191">
    <property type="entry name" value="RIBOSOMAL_S3AE"/>
    <property type="match status" value="1"/>
</dbReference>
<proteinExistence type="inferred from homology"/>
<evidence type="ECO:0000256" key="5">
    <source>
        <dbReference type="HAMAP-Rule" id="MF_03122"/>
    </source>
</evidence>
<reference evidence="8 9" key="1">
    <citation type="journal article" date="2015" name="Sci. Rep.">
        <title>Genome of the facultative scuticociliatosis pathogen Pseudocohnilembus persalinus provides insight into its virulence through horizontal gene transfer.</title>
        <authorList>
            <person name="Xiong J."/>
            <person name="Wang G."/>
            <person name="Cheng J."/>
            <person name="Tian M."/>
            <person name="Pan X."/>
            <person name="Warren A."/>
            <person name="Jiang C."/>
            <person name="Yuan D."/>
            <person name="Miao W."/>
        </authorList>
    </citation>
    <scope>NUCLEOTIDE SEQUENCE [LARGE SCALE GENOMIC DNA]</scope>
    <source>
        <strain evidence="8">36N120E</strain>
    </source>
</reference>
<dbReference type="AlphaFoldDB" id="A0A0V0QWR0"/>
<evidence type="ECO:0000256" key="4">
    <source>
        <dbReference type="ARBA" id="ARBA00023274"/>
    </source>
</evidence>
<evidence type="ECO:0000256" key="1">
    <source>
        <dbReference type="ARBA" id="ARBA00004496"/>
    </source>
</evidence>
<protein>
    <recommendedName>
        <fullName evidence="5">Small ribosomal subunit protein eS1</fullName>
    </recommendedName>
</protein>
<comment type="caution">
    <text evidence="8">The sequence shown here is derived from an EMBL/GenBank/DDBJ whole genome shotgun (WGS) entry which is preliminary data.</text>
</comment>
<dbReference type="GO" id="GO:0022627">
    <property type="term" value="C:cytosolic small ribosomal subunit"/>
    <property type="evidence" value="ECO:0007669"/>
    <property type="project" value="UniProtKB-UniRule"/>
</dbReference>
<dbReference type="InterPro" id="IPR001593">
    <property type="entry name" value="Ribosomal_eS1"/>
</dbReference>
<comment type="similarity">
    <text evidence="5 6">Belongs to the eukaryotic ribosomal protein eS1 family.</text>
</comment>
<dbReference type="SMART" id="SM01397">
    <property type="entry name" value="Ribosomal_S3Ae"/>
    <property type="match status" value="1"/>
</dbReference>
<dbReference type="HAMAP" id="MF_03122">
    <property type="entry name" value="Ribosomal_eS1_euk"/>
    <property type="match status" value="1"/>
</dbReference>
<dbReference type="InterPro" id="IPR018281">
    <property type="entry name" value="Ribosomal_eS1_CS"/>
</dbReference>
<evidence type="ECO:0000313" key="9">
    <source>
        <dbReference type="Proteomes" id="UP000054937"/>
    </source>
</evidence>
<evidence type="ECO:0000256" key="6">
    <source>
        <dbReference type="RuleBase" id="RU000668"/>
    </source>
</evidence>
<dbReference type="EMBL" id="LDAU01000094">
    <property type="protein sequence ID" value="KRX06609.1"/>
    <property type="molecule type" value="Genomic_DNA"/>
</dbReference>